<reference evidence="2" key="2">
    <citation type="submission" date="2013-12" db="EMBL/GenBank/DDBJ databases">
        <authorList>
            <person name="Yu Y."/>
            <person name="Lee S."/>
            <person name="de Baynast K."/>
            <person name="Wissotski M."/>
            <person name="Liu L."/>
            <person name="Talag J."/>
            <person name="Goicoechea J."/>
            <person name="Angelova A."/>
            <person name="Jetty R."/>
            <person name="Kudrna D."/>
            <person name="Golser W."/>
            <person name="Rivera L."/>
            <person name="Zhang J."/>
            <person name="Wing R."/>
        </authorList>
    </citation>
    <scope>NUCLEOTIDE SEQUENCE</scope>
</reference>
<dbReference type="HOGENOM" id="CLU_1613206_0_0_1"/>
<organism evidence="1 2">
    <name type="scientific">Leersia perrieri</name>
    <dbReference type="NCBI Taxonomy" id="77586"/>
    <lineage>
        <taxon>Eukaryota</taxon>
        <taxon>Viridiplantae</taxon>
        <taxon>Streptophyta</taxon>
        <taxon>Embryophyta</taxon>
        <taxon>Tracheophyta</taxon>
        <taxon>Spermatophyta</taxon>
        <taxon>Magnoliopsida</taxon>
        <taxon>Liliopsida</taxon>
        <taxon>Poales</taxon>
        <taxon>Poaceae</taxon>
        <taxon>BOP clade</taxon>
        <taxon>Oryzoideae</taxon>
        <taxon>Oryzeae</taxon>
        <taxon>Oryzinae</taxon>
        <taxon>Leersia</taxon>
    </lineage>
</organism>
<protein>
    <recommendedName>
        <fullName evidence="3">F-box domain-containing protein</fullName>
    </recommendedName>
</protein>
<dbReference type="AlphaFoldDB" id="A0A0D9X070"/>
<sequence>MASPDQPVPHPLQDPEQPRQLPALTDELLEEIFLRIGSPAEIVRTSAACVSFRRLITDRHFLRRYRSFHRPLLLGFVHLGGFEPAQPPHSSAPIARALASAADFSFAHLPPGRWPKGWHPCHSRDGLVLLECSPVQMIHAASSRTSRHTTLCPGGTWCSHPFLTA</sequence>
<dbReference type="PANTHER" id="PTHR31264">
    <property type="entry name" value="OS07G0554500 PROTEIN-RELATED"/>
    <property type="match status" value="1"/>
</dbReference>
<dbReference type="InterPro" id="IPR036047">
    <property type="entry name" value="F-box-like_dom_sf"/>
</dbReference>
<reference evidence="1 2" key="1">
    <citation type="submission" date="2012-08" db="EMBL/GenBank/DDBJ databases">
        <title>Oryza genome evolution.</title>
        <authorList>
            <person name="Wing R.A."/>
        </authorList>
    </citation>
    <scope>NUCLEOTIDE SEQUENCE</scope>
</reference>
<dbReference type="SUPFAM" id="SSF81383">
    <property type="entry name" value="F-box domain"/>
    <property type="match status" value="1"/>
</dbReference>
<evidence type="ECO:0000313" key="2">
    <source>
        <dbReference type="Proteomes" id="UP000032180"/>
    </source>
</evidence>
<reference evidence="1" key="3">
    <citation type="submission" date="2015-04" db="UniProtKB">
        <authorList>
            <consortium name="EnsemblPlants"/>
        </authorList>
    </citation>
    <scope>IDENTIFICATION</scope>
</reference>
<keyword evidence="2" id="KW-1185">Reference proteome</keyword>
<evidence type="ECO:0008006" key="3">
    <source>
        <dbReference type="Google" id="ProtNLM"/>
    </source>
</evidence>
<dbReference type="Proteomes" id="UP000032180">
    <property type="component" value="Chromosome 7"/>
</dbReference>
<dbReference type="Gramene" id="LPERR07G15710.1">
    <property type="protein sequence ID" value="LPERR07G15710.1"/>
    <property type="gene ID" value="LPERR07G15710"/>
</dbReference>
<name>A0A0D9X070_9ORYZ</name>
<dbReference type="EnsemblPlants" id="LPERR07G15710.1">
    <property type="protein sequence ID" value="LPERR07G15710.1"/>
    <property type="gene ID" value="LPERR07G15710"/>
</dbReference>
<evidence type="ECO:0000313" key="1">
    <source>
        <dbReference type="EnsemblPlants" id="LPERR07G15710.1"/>
    </source>
</evidence>
<proteinExistence type="predicted"/>
<accession>A0A0D9X070</accession>